<dbReference type="InterPro" id="IPR037643">
    <property type="entry name" value="HHLA1"/>
</dbReference>
<keyword evidence="2" id="KW-1133">Transmembrane helix</keyword>
<evidence type="ECO:0000313" key="4">
    <source>
        <dbReference type="Proteomes" id="UP000324632"/>
    </source>
</evidence>
<reference evidence="3 4" key="1">
    <citation type="journal article" date="2019" name="Mol. Ecol. Resour.">
        <title>Chromosome-level genome assembly of Triplophysa tibetana, a fish adapted to the harsh high-altitude environment of the Tibetan Plateau.</title>
        <authorList>
            <person name="Yang X."/>
            <person name="Liu H."/>
            <person name="Ma Z."/>
            <person name="Zou Y."/>
            <person name="Zou M."/>
            <person name="Mao Y."/>
            <person name="Li X."/>
            <person name="Wang H."/>
            <person name="Chen T."/>
            <person name="Wang W."/>
            <person name="Yang R."/>
        </authorList>
    </citation>
    <scope>NUCLEOTIDE SEQUENCE [LARGE SCALE GENOMIC DNA]</scope>
    <source>
        <strain evidence="3">TTIB1903HZAU</strain>
        <tissue evidence="3">Muscle</tissue>
    </source>
</reference>
<comment type="caution">
    <text evidence="3">The sequence shown here is derived from an EMBL/GenBank/DDBJ whole genome shotgun (WGS) entry which is preliminary data.</text>
</comment>
<feature type="region of interest" description="Disordered" evidence="1">
    <location>
        <begin position="222"/>
        <end position="246"/>
    </location>
</feature>
<dbReference type="AlphaFoldDB" id="A0A5A9PA10"/>
<organism evidence="3 4">
    <name type="scientific">Triplophysa tibetana</name>
    <dbReference type="NCBI Taxonomy" id="1572043"/>
    <lineage>
        <taxon>Eukaryota</taxon>
        <taxon>Metazoa</taxon>
        <taxon>Chordata</taxon>
        <taxon>Craniata</taxon>
        <taxon>Vertebrata</taxon>
        <taxon>Euteleostomi</taxon>
        <taxon>Actinopterygii</taxon>
        <taxon>Neopterygii</taxon>
        <taxon>Teleostei</taxon>
        <taxon>Ostariophysi</taxon>
        <taxon>Cypriniformes</taxon>
        <taxon>Nemacheilidae</taxon>
        <taxon>Triplophysa</taxon>
    </lineage>
</organism>
<dbReference type="PANTHER" id="PTHR15299">
    <property type="entry name" value="HERV-H LTR-ASSOCIATING PROTEIN 1"/>
    <property type="match status" value="1"/>
</dbReference>
<gene>
    <name evidence="3" type="ORF">E1301_Tti021306</name>
</gene>
<evidence type="ECO:0000256" key="2">
    <source>
        <dbReference type="SAM" id="Phobius"/>
    </source>
</evidence>
<evidence type="ECO:0000256" key="1">
    <source>
        <dbReference type="SAM" id="MobiDB-lite"/>
    </source>
</evidence>
<sequence length="246" mass="26489">MAKLKPWISIRFCVGIVTLFFIYVQEIPAEHIDPTSIDLTALVNTLINASQPDFTAVLFDVLGNSTSYLQELFKSNSILSVWHDLPNNSELVLWHKPSTDSHSTPVTTSNTESKTTVPHTRATMTSSPSTAPSVAPSTTATADIVPTTPSVSMPTSALMTTTVTSDLTTNLATTVLTQTKADTVATQPKTLPVQILHPFVTTVTTPAVVPMETVSHTVLLPSQRRTTPTSNLQVSYTEKPGKAQNT</sequence>
<feature type="compositionally biased region" description="Low complexity" evidence="1">
    <location>
        <begin position="120"/>
        <end position="142"/>
    </location>
</feature>
<dbReference type="Proteomes" id="UP000324632">
    <property type="component" value="Chromosome 7"/>
</dbReference>
<dbReference type="EMBL" id="SOYY01000007">
    <property type="protein sequence ID" value="KAA0718743.1"/>
    <property type="molecule type" value="Genomic_DNA"/>
</dbReference>
<keyword evidence="2" id="KW-0812">Transmembrane</keyword>
<feature type="transmembrane region" description="Helical" evidence="2">
    <location>
        <begin position="7"/>
        <end position="24"/>
    </location>
</feature>
<protein>
    <submittedName>
        <fullName evidence="3">Uncharacterized protein</fullName>
    </submittedName>
</protein>
<accession>A0A5A9PA10</accession>
<dbReference type="PANTHER" id="PTHR15299:SF3">
    <property type="entry name" value="HERV-H LTR-ASSOCIATING PROTEIN 1"/>
    <property type="match status" value="1"/>
</dbReference>
<feature type="compositionally biased region" description="Polar residues" evidence="1">
    <location>
        <begin position="100"/>
        <end position="118"/>
    </location>
</feature>
<keyword evidence="4" id="KW-1185">Reference proteome</keyword>
<keyword evidence="2" id="KW-0472">Membrane</keyword>
<feature type="compositionally biased region" description="Polar residues" evidence="1">
    <location>
        <begin position="223"/>
        <end position="236"/>
    </location>
</feature>
<feature type="region of interest" description="Disordered" evidence="1">
    <location>
        <begin position="97"/>
        <end position="148"/>
    </location>
</feature>
<proteinExistence type="predicted"/>
<name>A0A5A9PA10_9TELE</name>
<evidence type="ECO:0000313" key="3">
    <source>
        <dbReference type="EMBL" id="KAA0718743.1"/>
    </source>
</evidence>